<dbReference type="SMART" id="SM00636">
    <property type="entry name" value="Glyco_18"/>
    <property type="match status" value="1"/>
</dbReference>
<dbReference type="InterPro" id="IPR029070">
    <property type="entry name" value="Chitinase_insertion_sf"/>
</dbReference>
<sequence>MKSNLLGLRNIILLLLMLVIIGVVVFTFLVNPKLQKTNLDMPNPNPDHKLSYAGSIGIGTDKVVQGVASFKENYQKLDELSLYWYNLDTNGTIFRDISVSEETEKDLVAFAKQNKKKVLFGISDHGEAQKADDILVDGDVQRDHISKIISLLDEKGYDGVIIDYENLREDQEKDFTKYMNRLSQEVHFKGKALGISVPVETQGKVFHGINIVDISKVVDRMHMNVYEQYGQDTGPGPIASIDWVNAVVKNVVGQSVDPSKIILGTAHSGHDWVVNGGSEFYKDTTTKEVFSLLTKYNSTLKWDEGKQSSFFEYKGNEGKQHTVWLEEARSFKAKIDLAKSYELQGMFIWYLGGEDPQVWQVL</sequence>
<reference evidence="3 4" key="1">
    <citation type="journal article" date="2016" name="Nat. Commun.">
        <title>Thousands of microbial genomes shed light on interconnected biogeochemical processes in an aquifer system.</title>
        <authorList>
            <person name="Anantharaman K."/>
            <person name="Brown C.T."/>
            <person name="Hug L.A."/>
            <person name="Sharon I."/>
            <person name="Castelle C.J."/>
            <person name="Probst A.J."/>
            <person name="Thomas B.C."/>
            <person name="Singh A."/>
            <person name="Wilkins M.J."/>
            <person name="Karaoz U."/>
            <person name="Brodie E.L."/>
            <person name="Williams K.H."/>
            <person name="Hubbard S.S."/>
            <person name="Banfield J.F."/>
        </authorList>
    </citation>
    <scope>NUCLEOTIDE SEQUENCE [LARGE SCALE GENOMIC DNA]</scope>
</reference>
<organism evidence="3 4">
    <name type="scientific">Candidatus Curtissbacteria bacterium RIFCSPLOWO2_01_FULL_38_11b</name>
    <dbReference type="NCBI Taxonomy" id="1797725"/>
    <lineage>
        <taxon>Bacteria</taxon>
        <taxon>Candidatus Curtissiibacteriota</taxon>
    </lineage>
</organism>
<keyword evidence="1" id="KW-0472">Membrane</keyword>
<dbReference type="InterPro" id="IPR011583">
    <property type="entry name" value="Chitinase_II/V-like_cat"/>
</dbReference>
<dbReference type="EMBL" id="MFBO01000020">
    <property type="protein sequence ID" value="OGD97998.1"/>
    <property type="molecule type" value="Genomic_DNA"/>
</dbReference>
<evidence type="ECO:0000313" key="3">
    <source>
        <dbReference type="EMBL" id="OGD97998.1"/>
    </source>
</evidence>
<dbReference type="Gene3D" id="3.20.20.80">
    <property type="entry name" value="Glycosidases"/>
    <property type="match status" value="1"/>
</dbReference>
<dbReference type="InterPro" id="IPR001223">
    <property type="entry name" value="Glyco_hydro18_cat"/>
</dbReference>
<name>A0A1F5H1L7_9BACT</name>
<dbReference type="InterPro" id="IPR017853">
    <property type="entry name" value="GH"/>
</dbReference>
<dbReference type="GO" id="GO:0008061">
    <property type="term" value="F:chitin binding"/>
    <property type="evidence" value="ECO:0007669"/>
    <property type="project" value="InterPro"/>
</dbReference>
<dbReference type="PROSITE" id="PS51910">
    <property type="entry name" value="GH18_2"/>
    <property type="match status" value="1"/>
</dbReference>
<feature type="domain" description="GH18" evidence="2">
    <location>
        <begin position="47"/>
        <end position="362"/>
    </location>
</feature>
<dbReference type="SUPFAM" id="SSF51445">
    <property type="entry name" value="(Trans)glycosidases"/>
    <property type="match status" value="1"/>
</dbReference>
<evidence type="ECO:0000313" key="4">
    <source>
        <dbReference type="Proteomes" id="UP000176740"/>
    </source>
</evidence>
<dbReference type="STRING" id="1797725.A3A49_02080"/>
<dbReference type="PANTHER" id="PTHR46066">
    <property type="entry name" value="CHITINASE DOMAIN-CONTAINING PROTEIN 1 FAMILY MEMBER"/>
    <property type="match status" value="1"/>
</dbReference>
<proteinExistence type="predicted"/>
<keyword evidence="1" id="KW-1133">Transmembrane helix</keyword>
<evidence type="ECO:0000259" key="2">
    <source>
        <dbReference type="PROSITE" id="PS51910"/>
    </source>
</evidence>
<dbReference type="AlphaFoldDB" id="A0A1F5H1L7"/>
<keyword evidence="1" id="KW-0812">Transmembrane</keyword>
<evidence type="ECO:0000256" key="1">
    <source>
        <dbReference type="SAM" id="Phobius"/>
    </source>
</evidence>
<dbReference type="PANTHER" id="PTHR46066:SF2">
    <property type="entry name" value="CHITINASE DOMAIN-CONTAINING PROTEIN 1"/>
    <property type="match status" value="1"/>
</dbReference>
<dbReference type="GO" id="GO:0005975">
    <property type="term" value="P:carbohydrate metabolic process"/>
    <property type="evidence" value="ECO:0007669"/>
    <property type="project" value="InterPro"/>
</dbReference>
<dbReference type="Pfam" id="PF00704">
    <property type="entry name" value="Glyco_hydro_18"/>
    <property type="match status" value="1"/>
</dbReference>
<accession>A0A1F5H1L7</accession>
<dbReference type="Gene3D" id="3.10.50.10">
    <property type="match status" value="1"/>
</dbReference>
<dbReference type="Proteomes" id="UP000176740">
    <property type="component" value="Unassembled WGS sequence"/>
</dbReference>
<protein>
    <recommendedName>
        <fullName evidence="2">GH18 domain-containing protein</fullName>
    </recommendedName>
</protein>
<gene>
    <name evidence="3" type="ORF">A3A49_02080</name>
</gene>
<feature type="transmembrane region" description="Helical" evidence="1">
    <location>
        <begin position="12"/>
        <end position="30"/>
    </location>
</feature>
<comment type="caution">
    <text evidence="3">The sequence shown here is derived from an EMBL/GenBank/DDBJ whole genome shotgun (WGS) entry which is preliminary data.</text>
</comment>